<organism evidence="2 3">
    <name type="scientific">Streptomyces rhizosphaericus</name>
    <dbReference type="NCBI Taxonomy" id="114699"/>
    <lineage>
        <taxon>Bacteria</taxon>
        <taxon>Bacillati</taxon>
        <taxon>Actinomycetota</taxon>
        <taxon>Actinomycetes</taxon>
        <taxon>Kitasatosporales</taxon>
        <taxon>Streptomycetaceae</taxon>
        <taxon>Streptomyces</taxon>
        <taxon>Streptomyces violaceusniger group</taxon>
    </lineage>
</organism>
<gene>
    <name evidence="2" type="ORF">G4H13_21690</name>
</gene>
<dbReference type="PANTHER" id="PTHR13847:SF285">
    <property type="entry name" value="FAD DEPENDENT OXIDOREDUCTASE DOMAIN-CONTAINING PROTEIN"/>
    <property type="match status" value="1"/>
</dbReference>
<reference evidence="2" key="1">
    <citation type="submission" date="2020-02" db="EMBL/GenBank/DDBJ databases">
        <title>A new Streptomyces sp. for controlling soil-borne diseases.</title>
        <authorList>
            <person name="Li X."/>
            <person name="Tian Y."/>
            <person name="Gao K."/>
        </authorList>
    </citation>
    <scope>NUCLEOTIDE SEQUENCE [LARGE SCALE GENOMIC DNA]</scope>
    <source>
        <strain evidence="2">0250</strain>
    </source>
</reference>
<feature type="domain" description="FAD dependent oxidoreductase" evidence="1">
    <location>
        <begin position="15"/>
        <end position="63"/>
    </location>
</feature>
<dbReference type="Proteomes" id="UP000476310">
    <property type="component" value="Unassembled WGS sequence"/>
</dbReference>
<comment type="caution">
    <text evidence="2">The sequence shown here is derived from an EMBL/GenBank/DDBJ whole genome shotgun (WGS) entry which is preliminary data.</text>
</comment>
<proteinExistence type="predicted"/>
<dbReference type="EMBL" id="JAAIKT010000026">
    <property type="protein sequence ID" value="NEW72917.1"/>
    <property type="molecule type" value="Genomic_DNA"/>
</dbReference>
<protein>
    <submittedName>
        <fullName evidence="2">FAD-dependent oxidoreductase</fullName>
    </submittedName>
</protein>
<name>A0A6G4AK91_9ACTN</name>
<dbReference type="PANTHER" id="PTHR13847">
    <property type="entry name" value="SARCOSINE DEHYDROGENASE-RELATED"/>
    <property type="match status" value="1"/>
</dbReference>
<evidence type="ECO:0000313" key="3">
    <source>
        <dbReference type="Proteomes" id="UP000476310"/>
    </source>
</evidence>
<evidence type="ECO:0000259" key="1">
    <source>
        <dbReference type="Pfam" id="PF01266"/>
    </source>
</evidence>
<evidence type="ECO:0000313" key="2">
    <source>
        <dbReference type="EMBL" id="NEW72917.1"/>
    </source>
</evidence>
<keyword evidence="3" id="KW-1185">Reference proteome</keyword>
<dbReference type="AlphaFoldDB" id="A0A6G4AK91"/>
<accession>A0A6G4AK91</accession>
<sequence>MVGRRPALPGDRDADVVIIGAGYSGLWTAYYLLTADPSLRVVVLEKEFVGFGASGLNSGWASAIFPVLLDRILICRVSDMDSDMTLTTLAGAPARRRSRSKAVKVNPAR</sequence>
<dbReference type="InterPro" id="IPR006076">
    <property type="entry name" value="FAD-dep_OxRdtase"/>
</dbReference>
<dbReference type="Gene3D" id="3.50.50.60">
    <property type="entry name" value="FAD/NAD(P)-binding domain"/>
    <property type="match status" value="1"/>
</dbReference>
<dbReference type="GO" id="GO:0005737">
    <property type="term" value="C:cytoplasm"/>
    <property type="evidence" value="ECO:0007669"/>
    <property type="project" value="TreeGrafter"/>
</dbReference>
<dbReference type="InterPro" id="IPR036188">
    <property type="entry name" value="FAD/NAD-bd_sf"/>
</dbReference>
<dbReference type="SUPFAM" id="SSF51905">
    <property type="entry name" value="FAD/NAD(P)-binding domain"/>
    <property type="match status" value="1"/>
</dbReference>
<dbReference type="Pfam" id="PF01266">
    <property type="entry name" value="DAO"/>
    <property type="match status" value="1"/>
</dbReference>